<protein>
    <submittedName>
        <fullName evidence="5">Ornithine utilization transcriptional regulator OruR</fullName>
    </submittedName>
</protein>
<dbReference type="Pfam" id="PF12833">
    <property type="entry name" value="HTH_18"/>
    <property type="match status" value="1"/>
</dbReference>
<comment type="caution">
    <text evidence="5">The sequence shown here is derived from an EMBL/GenBank/DDBJ whole genome shotgun (WGS) entry which is preliminary data.</text>
</comment>
<dbReference type="RefSeq" id="WP_345198451.1">
    <property type="nucleotide sequence ID" value="NZ_BAABFL010000466.1"/>
</dbReference>
<dbReference type="PROSITE" id="PS01124">
    <property type="entry name" value="HTH_ARAC_FAMILY_2"/>
    <property type="match status" value="1"/>
</dbReference>
<evidence type="ECO:0000256" key="2">
    <source>
        <dbReference type="ARBA" id="ARBA00023125"/>
    </source>
</evidence>
<proteinExistence type="predicted"/>
<dbReference type="PANTHER" id="PTHR47894:SF1">
    <property type="entry name" value="HTH-TYPE TRANSCRIPTIONAL REGULATOR VQSM"/>
    <property type="match status" value="1"/>
</dbReference>
<evidence type="ECO:0000313" key="5">
    <source>
        <dbReference type="EMBL" id="GAA4651970.1"/>
    </source>
</evidence>
<dbReference type="Gene3D" id="1.10.10.60">
    <property type="entry name" value="Homeodomain-like"/>
    <property type="match status" value="1"/>
</dbReference>
<evidence type="ECO:0000256" key="3">
    <source>
        <dbReference type="ARBA" id="ARBA00023163"/>
    </source>
</evidence>
<dbReference type="InterPro" id="IPR009057">
    <property type="entry name" value="Homeodomain-like_sf"/>
</dbReference>
<accession>A0ABP8V9M3</accession>
<dbReference type="EMBL" id="BAABFL010000466">
    <property type="protein sequence ID" value="GAA4651970.1"/>
    <property type="molecule type" value="Genomic_DNA"/>
</dbReference>
<evidence type="ECO:0000259" key="4">
    <source>
        <dbReference type="PROSITE" id="PS01124"/>
    </source>
</evidence>
<evidence type="ECO:0000256" key="1">
    <source>
        <dbReference type="ARBA" id="ARBA00023015"/>
    </source>
</evidence>
<sequence length="356" mass="40112">MPVSVAGRQSAYGDGMKNKRTTIAIPTTYVRHLLSLAGQQGVDEPFVLDAAGIRRIELDADDGHIDFDRCDRLVSIILKQTGDASLGWQLGMQLNLPSHGALATAAMSSRSMEESIRVSERYLATRYPLLSVQLFQDGDTAILQFDEVVALGVNRVFYLDAFIASHQVIRRFLYGGSQTVLEIQLACECPRHHAALDFDGAVLNYGCPANQFRFPAQYLSVPLPTADAITMASAERQCRKMLDSLKLETGLLQQVLTFMRSRENVIPSLEQTADHLGMSPRTLRRQLQEYNTTYRNLVNQERKRLALYFLRNTRLTVEEIAERLDYNDPSNFGRAFRKWTGCSPGHYRESQDEKAV</sequence>
<dbReference type="SUPFAM" id="SSF46689">
    <property type="entry name" value="Homeodomain-like"/>
    <property type="match status" value="1"/>
</dbReference>
<keyword evidence="2" id="KW-0238">DNA-binding</keyword>
<reference evidence="6" key="1">
    <citation type="journal article" date="2019" name="Int. J. Syst. Evol. Microbiol.">
        <title>The Global Catalogue of Microorganisms (GCM) 10K type strain sequencing project: providing services to taxonomists for standard genome sequencing and annotation.</title>
        <authorList>
            <consortium name="The Broad Institute Genomics Platform"/>
            <consortium name="The Broad Institute Genome Sequencing Center for Infectious Disease"/>
            <person name="Wu L."/>
            <person name="Ma J."/>
        </authorList>
    </citation>
    <scope>NUCLEOTIDE SEQUENCE [LARGE SCALE GENOMIC DNA]</scope>
    <source>
        <strain evidence="6">JCM 17805</strain>
    </source>
</reference>
<evidence type="ECO:0000313" key="6">
    <source>
        <dbReference type="Proteomes" id="UP001500604"/>
    </source>
</evidence>
<feature type="domain" description="HTH araC/xylS-type" evidence="4">
    <location>
        <begin position="253"/>
        <end position="350"/>
    </location>
</feature>
<dbReference type="Pfam" id="PF12625">
    <property type="entry name" value="Arabinose_bd"/>
    <property type="match status" value="1"/>
</dbReference>
<keyword evidence="3" id="KW-0804">Transcription</keyword>
<organism evidence="5 6">
    <name type="scientific">Kistimonas scapharcae</name>
    <dbReference type="NCBI Taxonomy" id="1036133"/>
    <lineage>
        <taxon>Bacteria</taxon>
        <taxon>Pseudomonadati</taxon>
        <taxon>Pseudomonadota</taxon>
        <taxon>Gammaproteobacteria</taxon>
        <taxon>Oceanospirillales</taxon>
        <taxon>Endozoicomonadaceae</taxon>
        <taxon>Kistimonas</taxon>
    </lineage>
</organism>
<dbReference type="Proteomes" id="UP001500604">
    <property type="component" value="Unassembled WGS sequence"/>
</dbReference>
<gene>
    <name evidence="5" type="primary">oruR</name>
    <name evidence="5" type="ORF">GCM10023116_42540</name>
</gene>
<keyword evidence="1" id="KW-0805">Transcription regulation</keyword>
<dbReference type="PANTHER" id="PTHR47894">
    <property type="entry name" value="HTH-TYPE TRANSCRIPTIONAL REGULATOR GADX"/>
    <property type="match status" value="1"/>
</dbReference>
<dbReference type="InterPro" id="IPR032687">
    <property type="entry name" value="AraC-type_N"/>
</dbReference>
<keyword evidence="6" id="KW-1185">Reference proteome</keyword>
<dbReference type="SMART" id="SM00342">
    <property type="entry name" value="HTH_ARAC"/>
    <property type="match status" value="1"/>
</dbReference>
<dbReference type="InterPro" id="IPR018060">
    <property type="entry name" value="HTH_AraC"/>
</dbReference>
<name>A0ABP8V9M3_9GAMM</name>